<comment type="caution">
    <text evidence="1">The sequence shown here is derived from an EMBL/GenBank/DDBJ whole genome shotgun (WGS) entry which is preliminary data.</text>
</comment>
<sequence>MTVWSLRGSDGSQTRATEAISLVALKMQTEIASLGSETLGSETLGPAAFALNDGPDVSFTYHPSAGGFGCSQERSGENQRPHRPGAHGLLCAKSILDKADWFGLK</sequence>
<evidence type="ECO:0000313" key="2">
    <source>
        <dbReference type="Proteomes" id="UP000285961"/>
    </source>
</evidence>
<organism evidence="1 2">
    <name type="scientific">Candidatus Abyssobacteria bacterium SURF_17</name>
    <dbReference type="NCBI Taxonomy" id="2093361"/>
    <lineage>
        <taxon>Bacteria</taxon>
        <taxon>Pseudomonadati</taxon>
        <taxon>Candidatus Hydrogenedentota</taxon>
        <taxon>Candidatus Abyssobacteria</taxon>
    </lineage>
</organism>
<dbReference type="Proteomes" id="UP000285961">
    <property type="component" value="Unassembled WGS sequence"/>
</dbReference>
<reference evidence="1 2" key="1">
    <citation type="journal article" date="2017" name="ISME J.">
        <title>Energy and carbon metabolisms in a deep terrestrial subsurface fluid microbial community.</title>
        <authorList>
            <person name="Momper L."/>
            <person name="Jungbluth S.P."/>
            <person name="Lee M.D."/>
            <person name="Amend J.P."/>
        </authorList>
    </citation>
    <scope>NUCLEOTIDE SEQUENCE [LARGE SCALE GENOMIC DNA]</scope>
    <source>
        <strain evidence="1">SURF_17</strain>
    </source>
</reference>
<gene>
    <name evidence="1" type="ORF">C4532_00435</name>
</gene>
<accession>A0A419F9M4</accession>
<evidence type="ECO:0000313" key="1">
    <source>
        <dbReference type="EMBL" id="RJP75443.1"/>
    </source>
</evidence>
<proteinExistence type="predicted"/>
<name>A0A419F9M4_9BACT</name>
<dbReference type="AlphaFoldDB" id="A0A419F9M4"/>
<dbReference type="EMBL" id="QZKI01000003">
    <property type="protein sequence ID" value="RJP75443.1"/>
    <property type="molecule type" value="Genomic_DNA"/>
</dbReference>
<protein>
    <submittedName>
        <fullName evidence="1">Uncharacterized protein</fullName>
    </submittedName>
</protein>